<feature type="compositionally biased region" description="Polar residues" evidence="1">
    <location>
        <begin position="32"/>
        <end position="41"/>
    </location>
</feature>
<protein>
    <submittedName>
        <fullName evidence="3">PH domain-containing protein</fullName>
    </submittedName>
</protein>
<reference evidence="2" key="1">
    <citation type="submission" date="2022-10" db="EMBL/GenBank/DDBJ databases">
        <authorList>
            <person name="Chen Y."/>
            <person name="Dougan E. K."/>
            <person name="Chan C."/>
            <person name="Rhodes N."/>
            <person name="Thang M."/>
        </authorList>
    </citation>
    <scope>NUCLEOTIDE SEQUENCE</scope>
</reference>
<organism evidence="2">
    <name type="scientific">Cladocopium goreaui</name>
    <dbReference type="NCBI Taxonomy" id="2562237"/>
    <lineage>
        <taxon>Eukaryota</taxon>
        <taxon>Sar</taxon>
        <taxon>Alveolata</taxon>
        <taxon>Dinophyceae</taxon>
        <taxon>Suessiales</taxon>
        <taxon>Symbiodiniaceae</taxon>
        <taxon>Cladocopium</taxon>
    </lineage>
</organism>
<accession>A0A9P1BUL4</accession>
<evidence type="ECO:0000313" key="4">
    <source>
        <dbReference type="Proteomes" id="UP001152797"/>
    </source>
</evidence>
<feature type="region of interest" description="Disordered" evidence="1">
    <location>
        <begin position="403"/>
        <end position="446"/>
    </location>
</feature>
<dbReference type="EMBL" id="CAMXCT030000402">
    <property type="protein sequence ID" value="CAL4765623.1"/>
    <property type="molecule type" value="Genomic_DNA"/>
</dbReference>
<evidence type="ECO:0000256" key="1">
    <source>
        <dbReference type="SAM" id="MobiDB-lite"/>
    </source>
</evidence>
<dbReference type="AlphaFoldDB" id="A0A9P1BUL4"/>
<evidence type="ECO:0000313" key="3">
    <source>
        <dbReference type="EMBL" id="CAL4765623.1"/>
    </source>
</evidence>
<dbReference type="SUPFAM" id="SSF50729">
    <property type="entry name" value="PH domain-like"/>
    <property type="match status" value="1"/>
</dbReference>
<sequence length="680" mass="76657">MDEVTEMQMMLKLKDILDWRMQARDRRAVDASPTSEVNTTEIMEASPKERSTKERPRPQTLQVKVTFHGFQVFFLVAQDGFWYTKCKPGTLVDEERPEDLEPRSLSRKRMRTRQPVVSTSIKNITLEVIQKGHPGYRIAQWLEVSVGKLEVVNLNAGKKQPSRNIMSMQPIRKHKGLPMCFFLGLNTFQLLDNSFIIGDTPLSAVLEPWEGLLGHTKDQFSPATPVMLQSLGFLKDQVHDMGRLMIFVFARIGQVTAIDWAPFRRRMIFFMKRGLNDMDLVTDLVRRPSQDALMKELLERLQRKVELAVGKSNMLGNFEVEMDGIQGRTVDHYNNRLVLCKQAQLSPLMLKVRRSGQPQAIEIQIYHLHTDALSAPSLSMIADGGVNLLPWKTSMMLLPQDDFHCTAGSDKKTPRREPSPSPRKVSENKRKGSSALRNRLGSTSTGVMATSTPLEAAFFLKWCRNGRAKRRYVEFDDGLKAIVWKDHAAAKNAGVFPLSNIQDICMGIVTPVTRQAAETPPVLCRRPKSGQRLDPNLLISIIAEDRTLDLQALSLQQHQRWADGLISRFRSHMENSTEVPGQVQYRPYPQRLRSDRCELRLTCERLHSMTSFSTTVQVMQGSVAGPKLCRSCGLPLSSSGCTHCGAPPDEAMIGTASQQIVWRPFGSSNSRRMHGAGGHS</sequence>
<dbReference type="Gene3D" id="2.30.29.30">
    <property type="entry name" value="Pleckstrin-homology domain (PH domain)/Phosphotyrosine-binding domain (PTB)"/>
    <property type="match status" value="1"/>
</dbReference>
<dbReference type="InterPro" id="IPR011993">
    <property type="entry name" value="PH-like_dom_sf"/>
</dbReference>
<comment type="caution">
    <text evidence="2">The sequence shown here is derived from an EMBL/GenBank/DDBJ whole genome shotgun (WGS) entry which is preliminary data.</text>
</comment>
<dbReference type="Proteomes" id="UP001152797">
    <property type="component" value="Unassembled WGS sequence"/>
</dbReference>
<name>A0A9P1BUL4_9DINO</name>
<evidence type="ECO:0000313" key="2">
    <source>
        <dbReference type="EMBL" id="CAI3978311.1"/>
    </source>
</evidence>
<dbReference type="OrthoDB" id="446422at2759"/>
<feature type="compositionally biased region" description="Basic and acidic residues" evidence="1">
    <location>
        <begin position="46"/>
        <end position="57"/>
    </location>
</feature>
<proteinExistence type="predicted"/>
<feature type="region of interest" description="Disordered" evidence="1">
    <location>
        <begin position="30"/>
        <end position="58"/>
    </location>
</feature>
<reference evidence="3 4" key="2">
    <citation type="submission" date="2024-05" db="EMBL/GenBank/DDBJ databases">
        <authorList>
            <person name="Chen Y."/>
            <person name="Shah S."/>
            <person name="Dougan E. K."/>
            <person name="Thang M."/>
            <person name="Chan C."/>
        </authorList>
    </citation>
    <scope>NUCLEOTIDE SEQUENCE [LARGE SCALE GENOMIC DNA]</scope>
</reference>
<feature type="compositionally biased region" description="Basic and acidic residues" evidence="1">
    <location>
        <begin position="403"/>
        <end position="430"/>
    </location>
</feature>
<dbReference type="EMBL" id="CAMXCT010000402">
    <property type="protein sequence ID" value="CAI3978311.1"/>
    <property type="molecule type" value="Genomic_DNA"/>
</dbReference>
<keyword evidence="4" id="KW-1185">Reference proteome</keyword>
<gene>
    <name evidence="2" type="ORF">C1SCF055_LOCUS6373</name>
</gene>
<dbReference type="EMBL" id="CAMXCT020000402">
    <property type="protein sequence ID" value="CAL1131686.1"/>
    <property type="molecule type" value="Genomic_DNA"/>
</dbReference>